<dbReference type="Proteomes" id="UP001233172">
    <property type="component" value="Unassembled WGS sequence"/>
</dbReference>
<feature type="domain" description="CULT" evidence="7">
    <location>
        <begin position="375"/>
        <end position="476"/>
    </location>
</feature>
<evidence type="ECO:0000256" key="3">
    <source>
        <dbReference type="ARBA" id="ARBA00022588"/>
    </source>
</evidence>
<feature type="compositionally biased region" description="Polar residues" evidence="6">
    <location>
        <begin position="150"/>
        <end position="162"/>
    </location>
</feature>
<evidence type="ECO:0000256" key="2">
    <source>
        <dbReference type="ARBA" id="ARBA00022553"/>
    </source>
</evidence>
<accession>A0AAD8B115</accession>
<dbReference type="AlphaFoldDB" id="A0AAD8B115"/>
<dbReference type="Pfam" id="PF16739">
    <property type="entry name" value="CARD_2"/>
    <property type="match status" value="1"/>
</dbReference>
<keyword evidence="9" id="KW-1185">Reference proteome</keyword>
<reference evidence="8" key="2">
    <citation type="submission" date="2023-04" db="EMBL/GenBank/DDBJ databases">
        <authorList>
            <person name="Bu L."/>
            <person name="Lu L."/>
            <person name="Laidemitt M.R."/>
            <person name="Zhang S.M."/>
            <person name="Mutuku M."/>
            <person name="Mkoji G."/>
            <person name="Steinauer M."/>
            <person name="Loker E.S."/>
        </authorList>
    </citation>
    <scope>NUCLEOTIDE SEQUENCE</scope>
    <source>
        <strain evidence="8">KasaAsao</strain>
        <tissue evidence="8">Whole Snail</tissue>
    </source>
</reference>
<organism evidence="8 9">
    <name type="scientific">Biomphalaria pfeifferi</name>
    <name type="common">Bloodfluke planorb</name>
    <name type="synonym">Freshwater snail</name>
    <dbReference type="NCBI Taxonomy" id="112525"/>
    <lineage>
        <taxon>Eukaryota</taxon>
        <taxon>Metazoa</taxon>
        <taxon>Spiralia</taxon>
        <taxon>Lophotrochozoa</taxon>
        <taxon>Mollusca</taxon>
        <taxon>Gastropoda</taxon>
        <taxon>Heterobranchia</taxon>
        <taxon>Euthyneura</taxon>
        <taxon>Panpulmonata</taxon>
        <taxon>Hygrophila</taxon>
        <taxon>Lymnaeoidea</taxon>
        <taxon>Planorbidae</taxon>
        <taxon>Biomphalaria</taxon>
    </lineage>
</organism>
<reference evidence="8" key="1">
    <citation type="journal article" date="2023" name="PLoS Negl. Trop. Dis.">
        <title>A genome sequence for Biomphalaria pfeifferi, the major vector snail for the human-infecting parasite Schistosoma mansoni.</title>
        <authorList>
            <person name="Bu L."/>
            <person name="Lu L."/>
            <person name="Laidemitt M.R."/>
            <person name="Zhang S.M."/>
            <person name="Mutuku M."/>
            <person name="Mkoji G."/>
            <person name="Steinauer M."/>
            <person name="Loker E.S."/>
        </authorList>
    </citation>
    <scope>NUCLEOTIDE SEQUENCE</scope>
    <source>
        <strain evidence="8">KasaAsao</strain>
    </source>
</reference>
<keyword evidence="2" id="KW-0597">Phosphoprotein</keyword>
<evidence type="ECO:0000256" key="6">
    <source>
        <dbReference type="SAM" id="MobiDB-lite"/>
    </source>
</evidence>
<dbReference type="InterPro" id="IPR011029">
    <property type="entry name" value="DEATH-like_dom_sf"/>
</dbReference>
<evidence type="ECO:0000259" key="7">
    <source>
        <dbReference type="PROSITE" id="PS51788"/>
    </source>
</evidence>
<evidence type="ECO:0000313" key="8">
    <source>
        <dbReference type="EMBL" id="KAK0046075.1"/>
    </source>
</evidence>
<evidence type="ECO:0000256" key="4">
    <source>
        <dbReference type="ARBA" id="ARBA00022843"/>
    </source>
</evidence>
<evidence type="ECO:0000256" key="5">
    <source>
        <dbReference type="ARBA" id="ARBA00022859"/>
    </source>
</evidence>
<protein>
    <submittedName>
        <fullName evidence="8">Protein cereblon</fullName>
    </submittedName>
</protein>
<dbReference type="GO" id="GO:0005737">
    <property type="term" value="C:cytoplasm"/>
    <property type="evidence" value="ECO:0007669"/>
    <property type="project" value="UniProtKB-ARBA"/>
</dbReference>
<proteinExistence type="predicted"/>
<dbReference type="EMBL" id="JASAOG010000171">
    <property type="protein sequence ID" value="KAK0046075.1"/>
    <property type="molecule type" value="Genomic_DNA"/>
</dbReference>
<dbReference type="InterPro" id="IPR031964">
    <property type="entry name" value="CARD_dom"/>
</dbReference>
<evidence type="ECO:0000313" key="9">
    <source>
        <dbReference type="Proteomes" id="UP001233172"/>
    </source>
</evidence>
<feature type="domain" description="CULT" evidence="7">
    <location>
        <begin position="262"/>
        <end position="375"/>
    </location>
</feature>
<name>A0AAD8B115_BIOPF</name>
<evidence type="ECO:0000256" key="1">
    <source>
        <dbReference type="ARBA" id="ARBA00022499"/>
    </source>
</evidence>
<keyword evidence="5" id="KW-0391">Immunity</keyword>
<dbReference type="PROSITE" id="PS51788">
    <property type="entry name" value="CULT"/>
    <property type="match status" value="2"/>
</dbReference>
<dbReference type="Gene3D" id="1.10.533.10">
    <property type="entry name" value="Death Domain, Fas"/>
    <property type="match status" value="1"/>
</dbReference>
<dbReference type="Gene3D" id="2.170.150.20">
    <property type="entry name" value="Peptide methionine sulfoxide reductase"/>
    <property type="match status" value="2"/>
</dbReference>
<keyword evidence="4" id="KW-0832">Ubl conjugation</keyword>
<gene>
    <name evidence="8" type="ORF">Bpfe_024536</name>
</gene>
<dbReference type="CDD" id="cd15777">
    <property type="entry name" value="CRBN_C_like"/>
    <property type="match status" value="1"/>
</dbReference>
<feature type="region of interest" description="Disordered" evidence="6">
    <location>
        <begin position="141"/>
        <end position="162"/>
    </location>
</feature>
<keyword evidence="3" id="KW-0399">Innate immunity</keyword>
<comment type="caution">
    <text evidence="8">The sequence shown here is derived from an EMBL/GenBank/DDBJ whole genome shotgun (WGS) entry which is preliminary data.</text>
</comment>
<dbReference type="InterPro" id="IPR034750">
    <property type="entry name" value="CULT"/>
</dbReference>
<keyword evidence="1" id="KW-1017">Isopeptide bond</keyword>
<sequence>MKKGPITIRNLNITGCCHRSQPQERLERKVITDYNELLKRKISHAFLGKVAISNILHVFNAYNVHVLNGRDIEEIQKTVDKKGEYKGGEKLLNRLCVYKGWFECLLKVLKDPSVKSSHVATALETLKDELNQEDLQGFLAQRESSEDEGNYSSSGSSIMNENLRQDVADKNKIVEELRTQVLTQKSELERAWEKGTVSDNEIKRLSELLNETREQLLEKTRELDLLKDSISRTSSLETDSAISLDDIDFATPLKIVDSEHSTGDLLCKKCHHSVAKVEDLLSIPTPVALKKSRDAICKSRQILTQLFKNPQDQYFEVKYNTNLWYPGFAWSYAHCSSCLIQLGWSFSEIKDAEDKVAAEMTSFHGLVYRKLKFDGNMFTCKECSNPLANAKHTHHIKSETALREEIESNFTLQLFKNPGEYFFDVITFLTANVNSSTMSFAANTWFEGYSWSIANCPKCDVHVGWLSTSRVVKVLA</sequence>
<dbReference type="GO" id="GO:0045087">
    <property type="term" value="P:innate immune response"/>
    <property type="evidence" value="ECO:0007669"/>
    <property type="project" value="UniProtKB-KW"/>
</dbReference>